<sequence length="277" mass="31580">MQEELKKLRDGGIIQPTRYSSWVANLVPVRKKNGDIRLCVDFRNLNRASMKDNYPLPNMENMLQLVTGSELLSTLDGFSGYNQVVVKESERIKTTFTTPWGTYVYVRMPFGLMNVGATFQRAMDVAFAGYINEFIVVYQDDVTVFSRKRSDHLLHLEKMLIRCREYGISLNPKKCHFGVQKEKFLGHIVSQEGVMIDPERVEAISKKDQVIKWEEASIQAFNGIKEALKHAPVLAAPDYKKPFQLFSFASENTIASVLLQKDDEGAERPIAFFSKAL</sequence>
<dbReference type="Gene3D" id="3.10.20.370">
    <property type="match status" value="1"/>
</dbReference>
<dbReference type="AlphaFoldDB" id="A0AA38FIE0"/>
<dbReference type="InterPro" id="IPR043502">
    <property type="entry name" value="DNA/RNA_pol_sf"/>
</dbReference>
<evidence type="ECO:0000313" key="2">
    <source>
        <dbReference type="EMBL" id="KAH9303356.1"/>
    </source>
</evidence>
<dbReference type="Pfam" id="PF17919">
    <property type="entry name" value="RT_RNaseH_2"/>
    <property type="match status" value="1"/>
</dbReference>
<dbReference type="InterPro" id="IPR041577">
    <property type="entry name" value="RT_RNaseH_2"/>
</dbReference>
<dbReference type="SUPFAM" id="SSF56672">
    <property type="entry name" value="DNA/RNA polymerases"/>
    <property type="match status" value="1"/>
</dbReference>
<dbReference type="Gene3D" id="3.10.10.10">
    <property type="entry name" value="HIV Type 1 Reverse Transcriptase, subunit A, domain 1"/>
    <property type="match status" value="1"/>
</dbReference>
<reference evidence="2 3" key="1">
    <citation type="journal article" date="2021" name="Nat. Plants">
        <title>The Taxus genome provides insights into paclitaxel biosynthesis.</title>
        <authorList>
            <person name="Xiong X."/>
            <person name="Gou J."/>
            <person name="Liao Q."/>
            <person name="Li Y."/>
            <person name="Zhou Q."/>
            <person name="Bi G."/>
            <person name="Li C."/>
            <person name="Du R."/>
            <person name="Wang X."/>
            <person name="Sun T."/>
            <person name="Guo L."/>
            <person name="Liang H."/>
            <person name="Lu P."/>
            <person name="Wu Y."/>
            <person name="Zhang Z."/>
            <person name="Ro D.K."/>
            <person name="Shang Y."/>
            <person name="Huang S."/>
            <person name="Yan J."/>
        </authorList>
    </citation>
    <scope>NUCLEOTIDE SEQUENCE [LARGE SCALE GENOMIC DNA]</scope>
    <source>
        <strain evidence="2">Ta-2019</strain>
    </source>
</reference>
<dbReference type="Gene3D" id="3.30.70.270">
    <property type="match status" value="1"/>
</dbReference>
<gene>
    <name evidence="2" type="ORF">KI387_014939</name>
</gene>
<proteinExistence type="predicted"/>
<dbReference type="PROSITE" id="PS50878">
    <property type="entry name" value="RT_POL"/>
    <property type="match status" value="1"/>
</dbReference>
<dbReference type="InterPro" id="IPR043128">
    <property type="entry name" value="Rev_trsase/Diguanyl_cyclase"/>
</dbReference>
<evidence type="ECO:0000313" key="3">
    <source>
        <dbReference type="Proteomes" id="UP000824469"/>
    </source>
</evidence>
<accession>A0AA38FIE0</accession>
<comment type="caution">
    <text evidence="2">The sequence shown here is derived from an EMBL/GenBank/DDBJ whole genome shotgun (WGS) entry which is preliminary data.</text>
</comment>
<dbReference type="CDD" id="cd01647">
    <property type="entry name" value="RT_LTR"/>
    <property type="match status" value="1"/>
</dbReference>
<dbReference type="Pfam" id="PF00078">
    <property type="entry name" value="RVT_1"/>
    <property type="match status" value="1"/>
</dbReference>
<name>A0AA38FIE0_TAXCH</name>
<dbReference type="PANTHER" id="PTHR24559">
    <property type="entry name" value="TRANSPOSON TY3-I GAG-POL POLYPROTEIN"/>
    <property type="match status" value="1"/>
</dbReference>
<feature type="domain" description="Reverse transcriptase" evidence="1">
    <location>
        <begin position="10"/>
        <end position="189"/>
    </location>
</feature>
<dbReference type="InterPro" id="IPR053134">
    <property type="entry name" value="RNA-dir_DNA_polymerase"/>
</dbReference>
<dbReference type="Proteomes" id="UP000824469">
    <property type="component" value="Unassembled WGS sequence"/>
</dbReference>
<protein>
    <recommendedName>
        <fullName evidence="1">Reverse transcriptase domain-containing protein</fullName>
    </recommendedName>
</protein>
<keyword evidence="3" id="KW-1185">Reference proteome</keyword>
<dbReference type="InterPro" id="IPR000477">
    <property type="entry name" value="RT_dom"/>
</dbReference>
<dbReference type="PANTHER" id="PTHR24559:SF444">
    <property type="entry name" value="REVERSE TRANSCRIPTASE DOMAIN-CONTAINING PROTEIN"/>
    <property type="match status" value="1"/>
</dbReference>
<organism evidence="2 3">
    <name type="scientific">Taxus chinensis</name>
    <name type="common">Chinese yew</name>
    <name type="synonym">Taxus wallichiana var. chinensis</name>
    <dbReference type="NCBI Taxonomy" id="29808"/>
    <lineage>
        <taxon>Eukaryota</taxon>
        <taxon>Viridiplantae</taxon>
        <taxon>Streptophyta</taxon>
        <taxon>Embryophyta</taxon>
        <taxon>Tracheophyta</taxon>
        <taxon>Spermatophyta</taxon>
        <taxon>Pinopsida</taxon>
        <taxon>Pinidae</taxon>
        <taxon>Conifers II</taxon>
        <taxon>Cupressales</taxon>
        <taxon>Taxaceae</taxon>
        <taxon>Taxus</taxon>
    </lineage>
</organism>
<evidence type="ECO:0000259" key="1">
    <source>
        <dbReference type="PROSITE" id="PS50878"/>
    </source>
</evidence>
<dbReference type="EMBL" id="JAHRHJ020000009">
    <property type="protein sequence ID" value="KAH9303356.1"/>
    <property type="molecule type" value="Genomic_DNA"/>
</dbReference>